<feature type="transmembrane region" description="Helical" evidence="7">
    <location>
        <begin position="80"/>
        <end position="99"/>
    </location>
</feature>
<dbReference type="OrthoDB" id="106589at2"/>
<evidence type="ECO:0000256" key="5">
    <source>
        <dbReference type="ARBA" id="ARBA00023136"/>
    </source>
</evidence>
<evidence type="ECO:0000313" key="10">
    <source>
        <dbReference type="Proteomes" id="UP000184501"/>
    </source>
</evidence>
<dbReference type="Pfam" id="PF07690">
    <property type="entry name" value="MFS_1"/>
    <property type="match status" value="1"/>
</dbReference>
<keyword evidence="4 7" id="KW-1133">Transmembrane helix</keyword>
<feature type="transmembrane region" description="Helical" evidence="7">
    <location>
        <begin position="212"/>
        <end position="233"/>
    </location>
</feature>
<dbReference type="Proteomes" id="UP000184501">
    <property type="component" value="Unassembled WGS sequence"/>
</dbReference>
<dbReference type="AlphaFoldDB" id="A0A1M5CJY1"/>
<gene>
    <name evidence="9" type="ORF">SAMN05444320_10461</name>
</gene>
<dbReference type="InterPro" id="IPR050189">
    <property type="entry name" value="MFS_Efflux_Transporters"/>
</dbReference>
<name>A0A1M5CJY1_STRHI</name>
<keyword evidence="5 7" id="KW-0472">Membrane</keyword>
<dbReference type="Gene3D" id="1.20.1250.20">
    <property type="entry name" value="MFS general substrate transporter like domains"/>
    <property type="match status" value="1"/>
</dbReference>
<feature type="transmembrane region" description="Helical" evidence="7">
    <location>
        <begin position="271"/>
        <end position="289"/>
    </location>
</feature>
<evidence type="ECO:0000313" key="9">
    <source>
        <dbReference type="EMBL" id="SHF55075.1"/>
    </source>
</evidence>
<evidence type="ECO:0000256" key="7">
    <source>
        <dbReference type="SAM" id="Phobius"/>
    </source>
</evidence>
<feature type="domain" description="Major facilitator superfamily (MFS) profile" evidence="8">
    <location>
        <begin position="14"/>
        <end position="386"/>
    </location>
</feature>
<feature type="transmembrane region" description="Helical" evidence="7">
    <location>
        <begin position="105"/>
        <end position="127"/>
    </location>
</feature>
<dbReference type="InterPro" id="IPR036259">
    <property type="entry name" value="MFS_trans_sf"/>
</dbReference>
<evidence type="ECO:0000256" key="4">
    <source>
        <dbReference type="ARBA" id="ARBA00022989"/>
    </source>
</evidence>
<keyword evidence="10" id="KW-1185">Reference proteome</keyword>
<dbReference type="PROSITE" id="PS50850">
    <property type="entry name" value="MFS"/>
    <property type="match status" value="1"/>
</dbReference>
<dbReference type="InterPro" id="IPR020846">
    <property type="entry name" value="MFS_dom"/>
</dbReference>
<evidence type="ECO:0000259" key="8">
    <source>
        <dbReference type="PROSITE" id="PS50850"/>
    </source>
</evidence>
<dbReference type="PANTHER" id="PTHR43124">
    <property type="entry name" value="PURINE EFFLUX PUMP PBUE"/>
    <property type="match status" value="1"/>
</dbReference>
<dbReference type="PANTHER" id="PTHR43124:SF3">
    <property type="entry name" value="CHLORAMPHENICOL EFFLUX PUMP RV0191"/>
    <property type="match status" value="1"/>
</dbReference>
<dbReference type="InterPro" id="IPR011701">
    <property type="entry name" value="MFS"/>
</dbReference>
<feature type="transmembrane region" description="Helical" evidence="7">
    <location>
        <begin position="166"/>
        <end position="184"/>
    </location>
</feature>
<feature type="transmembrane region" description="Helical" evidence="7">
    <location>
        <begin position="245"/>
        <end position="264"/>
    </location>
</feature>
<evidence type="ECO:0000256" key="2">
    <source>
        <dbReference type="ARBA" id="ARBA00022475"/>
    </source>
</evidence>
<dbReference type="EMBL" id="FQVN01000004">
    <property type="protein sequence ID" value="SHF55075.1"/>
    <property type="molecule type" value="Genomic_DNA"/>
</dbReference>
<dbReference type="GO" id="GO:0022857">
    <property type="term" value="F:transmembrane transporter activity"/>
    <property type="evidence" value="ECO:0007669"/>
    <property type="project" value="InterPro"/>
</dbReference>
<keyword evidence="2" id="KW-1003">Cell membrane</keyword>
<feature type="transmembrane region" description="Helical" evidence="7">
    <location>
        <begin position="334"/>
        <end position="352"/>
    </location>
</feature>
<evidence type="ECO:0000256" key="3">
    <source>
        <dbReference type="ARBA" id="ARBA00022692"/>
    </source>
</evidence>
<feature type="transmembrane region" description="Helical" evidence="7">
    <location>
        <begin position="139"/>
        <end position="160"/>
    </location>
</feature>
<proteinExistence type="predicted"/>
<organism evidence="9 10">
    <name type="scientific">Streptoalloteichus hindustanus</name>
    <dbReference type="NCBI Taxonomy" id="2017"/>
    <lineage>
        <taxon>Bacteria</taxon>
        <taxon>Bacillati</taxon>
        <taxon>Actinomycetota</taxon>
        <taxon>Actinomycetes</taxon>
        <taxon>Pseudonocardiales</taxon>
        <taxon>Pseudonocardiaceae</taxon>
        <taxon>Streptoalloteichus</taxon>
    </lineage>
</organism>
<feature type="transmembrane region" description="Helical" evidence="7">
    <location>
        <begin position="364"/>
        <end position="382"/>
    </location>
</feature>
<reference evidence="9 10" key="1">
    <citation type="submission" date="2016-11" db="EMBL/GenBank/DDBJ databases">
        <authorList>
            <person name="Jaros S."/>
            <person name="Januszkiewicz K."/>
            <person name="Wedrychowicz H."/>
        </authorList>
    </citation>
    <scope>NUCLEOTIDE SEQUENCE [LARGE SCALE GENOMIC DNA]</scope>
    <source>
        <strain evidence="9 10">DSM 44523</strain>
    </source>
</reference>
<keyword evidence="3 7" id="KW-0812">Transmembrane</keyword>
<feature type="region of interest" description="Disordered" evidence="6">
    <location>
        <begin position="384"/>
        <end position="415"/>
    </location>
</feature>
<dbReference type="STRING" id="2017.SAMN05444320_10461"/>
<evidence type="ECO:0000256" key="6">
    <source>
        <dbReference type="SAM" id="MobiDB-lite"/>
    </source>
</evidence>
<feature type="transmembrane region" description="Helical" evidence="7">
    <location>
        <begin position="295"/>
        <end position="314"/>
    </location>
</feature>
<evidence type="ECO:0000256" key="1">
    <source>
        <dbReference type="ARBA" id="ARBA00004651"/>
    </source>
</evidence>
<accession>A0A1M5CJY1</accession>
<dbReference type="SUPFAM" id="SSF103473">
    <property type="entry name" value="MFS general substrate transporter"/>
    <property type="match status" value="1"/>
</dbReference>
<dbReference type="GO" id="GO:0005886">
    <property type="term" value="C:plasma membrane"/>
    <property type="evidence" value="ECO:0007669"/>
    <property type="project" value="UniProtKB-SubCell"/>
</dbReference>
<comment type="subcellular location">
    <subcellularLocation>
        <location evidence="1">Cell membrane</location>
        <topology evidence="1">Multi-pass membrane protein</topology>
    </subcellularLocation>
</comment>
<protein>
    <submittedName>
        <fullName evidence="9">Predicted arabinose efflux permease, MFS family</fullName>
    </submittedName>
</protein>
<sequence length="415" mass="42956">MTPTSTSDGLSPRSFWLLRVAGLVSNFDRFSIGPMLVLVAAQWNVPLSTVAMAASAYFLCYGLMQPVWGVVSDRLGRVWVLRWSLAGAALAALVSAVAPTVTALVVVRAVAGAFFAAAISSALTYVGDTVPAASRQRHMSDLMTMFALGTALATLVAGALADAVSWRLVLLLPGLVAGYLAVAMRRLPEPEREPLTSWTTPMRIALRSRWQWYVMGVAFVEGVVLLGLLTYLAPAMQSRGVPSTVAGAVSALYGVGAMVSARIVRRVAGALGPVVLIVVGGTLAVLAYATAAVSLATPALVITALLLGGGWSFLHSTVQSWATELVPAARATGIALFGVALYGGSAVASAVAADGAARGRYSSLFLIGAVLLVPLTAVAAVGRARHRRSGSRPQSSAPHGKPGSRDARRVLGGQR</sequence>